<comment type="caution">
    <text evidence="2">The sequence shown here is derived from an EMBL/GenBank/DDBJ whole genome shotgun (WGS) entry which is preliminary data.</text>
</comment>
<dbReference type="AlphaFoldDB" id="A0A4U8V3F1"/>
<gene>
    <name evidence="2" type="ORF">L596_006277</name>
</gene>
<sequence>MDKKQVGARLEHELDMANFEELNLDDVDKSDKEKKSNEEEPAKTSKRVTQEQQENIRTLFRRANICWRRLHRVYVQHLSYKVDTRATNGFDAFVMLAIWQTAQRIDRENCCEILRATSVPLFVAYVAMGIFEELADRCGAEQTFANLQRRFPAQDLVNLFISHWNRAALEQEELYLAFMDVVKVTTRIHQAAHGPQQADHGLQQADHDPQQAAYNPNSQAQNSVDQSKEEKPTTSTRTKRSE</sequence>
<evidence type="ECO:0000256" key="1">
    <source>
        <dbReference type="SAM" id="MobiDB-lite"/>
    </source>
</evidence>
<reference evidence="2" key="1">
    <citation type="submission" date="2013-11" db="EMBL/GenBank/DDBJ databases">
        <authorList>
            <person name="Sternberg P."/>
            <person name="Dillman A."/>
            <person name="Macchietto M."/>
        </authorList>
    </citation>
    <scope>NUCLEOTIDE SEQUENCE</scope>
    <source>
        <strain evidence="2">ALL</strain>
    </source>
</reference>
<feature type="region of interest" description="Disordered" evidence="1">
    <location>
        <begin position="22"/>
        <end position="50"/>
    </location>
</feature>
<accession>A0A4U8V3F1</accession>
<feature type="compositionally biased region" description="Polar residues" evidence="1">
    <location>
        <begin position="212"/>
        <end position="225"/>
    </location>
</feature>
<name>A0A4U8V3F1_STECR</name>
<evidence type="ECO:0000313" key="2">
    <source>
        <dbReference type="EMBL" id="TMS39804.1"/>
    </source>
</evidence>
<feature type="compositionally biased region" description="Basic and acidic residues" evidence="1">
    <location>
        <begin position="26"/>
        <end position="43"/>
    </location>
</feature>
<organism evidence="2">
    <name type="scientific">Steinernema carpocapsae</name>
    <name type="common">Entomopathogenic nematode</name>
    <dbReference type="NCBI Taxonomy" id="34508"/>
    <lineage>
        <taxon>Eukaryota</taxon>
        <taxon>Metazoa</taxon>
        <taxon>Ecdysozoa</taxon>
        <taxon>Nematoda</taxon>
        <taxon>Chromadorea</taxon>
        <taxon>Rhabditida</taxon>
        <taxon>Tylenchina</taxon>
        <taxon>Panagrolaimomorpha</taxon>
        <taxon>Strongyloidoidea</taxon>
        <taxon>Steinernematidae</taxon>
        <taxon>Steinernema</taxon>
    </lineage>
</organism>
<feature type="region of interest" description="Disordered" evidence="1">
    <location>
        <begin position="192"/>
        <end position="242"/>
    </location>
</feature>
<dbReference type="EMBL" id="AZBU02000001">
    <property type="protein sequence ID" value="TMS39804.1"/>
    <property type="molecule type" value="Genomic_DNA"/>
</dbReference>
<protein>
    <submittedName>
        <fullName evidence="2">Uncharacterized protein</fullName>
    </submittedName>
</protein>
<proteinExistence type="predicted"/>
<reference evidence="2" key="3">
    <citation type="journal article" date="2019" name="G3 (Bethesda)">
        <title>Hybrid Assembly of the Genome of the Entomopathogenic Nematode Steinernema carpocapsae Identifies the X-Chromosome.</title>
        <authorList>
            <person name="Serra L."/>
            <person name="Macchietto M."/>
            <person name="Macias-Munoz A."/>
            <person name="McGill C.J."/>
            <person name="Rodriguez I.M."/>
            <person name="Rodriguez B."/>
            <person name="Murad R."/>
            <person name="Mortazavi A."/>
        </authorList>
    </citation>
    <scope>NUCLEOTIDE SEQUENCE [LARGE SCALE GENOMIC DNA]</scope>
    <source>
        <strain evidence="2">ALL</strain>
    </source>
</reference>
<reference evidence="2" key="2">
    <citation type="journal article" date="2015" name="Genome Biol.">
        <title>Comparative genomics of Steinernema reveals deeply conserved gene regulatory networks.</title>
        <authorList>
            <person name="Dillman A.R."/>
            <person name="Macchietto M."/>
            <person name="Porter C.F."/>
            <person name="Rogers A."/>
            <person name="Williams B."/>
            <person name="Antoshechkin I."/>
            <person name="Lee M.M."/>
            <person name="Goodwin Z."/>
            <person name="Lu X."/>
            <person name="Lewis E.E."/>
            <person name="Goodrich-Blair H."/>
            <person name="Stock S.P."/>
            <person name="Adams B.J."/>
            <person name="Sternberg P.W."/>
            <person name="Mortazavi A."/>
        </authorList>
    </citation>
    <scope>NUCLEOTIDE SEQUENCE [LARGE SCALE GENOMIC DNA]</scope>
    <source>
        <strain evidence="2">ALL</strain>
    </source>
</reference>